<evidence type="ECO:0000313" key="1">
    <source>
        <dbReference type="EMBL" id="RJG18238.1"/>
    </source>
</evidence>
<gene>
    <name evidence="1" type="ORF">D4A39_07100</name>
</gene>
<name>A0A418XYY2_9GAMM</name>
<dbReference type="Proteomes" id="UP000283734">
    <property type="component" value="Unassembled WGS sequence"/>
</dbReference>
<comment type="caution">
    <text evidence="1">The sequence shown here is derived from an EMBL/GenBank/DDBJ whole genome shotgun (WGS) entry which is preliminary data.</text>
</comment>
<dbReference type="AlphaFoldDB" id="A0A418XYY2"/>
<reference evidence="1 2" key="1">
    <citation type="submission" date="2018-09" db="EMBL/GenBank/DDBJ databases">
        <title>Alcanivorax profundi sp. nov., isolated from 1000 m-depth seawater of the Mariana Trench.</title>
        <authorList>
            <person name="Liu J."/>
        </authorList>
    </citation>
    <scope>NUCLEOTIDE SEQUENCE [LARGE SCALE GENOMIC DNA]</scope>
    <source>
        <strain evidence="1 2">MTEO17</strain>
    </source>
</reference>
<keyword evidence="2" id="KW-1185">Reference proteome</keyword>
<dbReference type="EMBL" id="QYYA01000002">
    <property type="protein sequence ID" value="RJG18238.1"/>
    <property type="molecule type" value="Genomic_DNA"/>
</dbReference>
<proteinExistence type="predicted"/>
<sequence>MHIETRAELLKLSRLLESDEGSLDFLDGQDLDQLARFRNTVSSFLYAQHQDSYQRLAGISKLVPTGASAKLATTVLGSVLAAGIASELPADRAIKLADKLPDDFLAKLCIHLEPSQSRSLLAAMPDKIVARVAQTLLTMGEHITLARFVAVIQPSALQAITATVNDGEAMVMIALYLEDKSKLDTLLGLLSEAQQRATLQAATDQALWPAVLSLNEHLNTELRGRMGNMVAEQGETVLNHILDVAREQSLWTNLLQAVHAMDNQHQQAVVNLAKLKEAAVMESLVSTVASEGSWDEFLTLIPLLDQAHLTPALDVLVEHQPAALANALEHAHDSHLLGFFGHLPDSDIARMAQAIQGHAASQWQAFAERNSDAHEIEALRNL</sequence>
<accession>A0A418XYY2</accession>
<protein>
    <submittedName>
        <fullName evidence="1">Uncharacterized protein</fullName>
    </submittedName>
</protein>
<dbReference type="OrthoDB" id="6073936at2"/>
<organism evidence="1 2">
    <name type="scientific">Alcanivorax profundi</name>
    <dbReference type="NCBI Taxonomy" id="2338368"/>
    <lineage>
        <taxon>Bacteria</taxon>
        <taxon>Pseudomonadati</taxon>
        <taxon>Pseudomonadota</taxon>
        <taxon>Gammaproteobacteria</taxon>
        <taxon>Oceanospirillales</taxon>
        <taxon>Alcanivoracaceae</taxon>
        <taxon>Alcanivorax</taxon>
    </lineage>
</organism>
<dbReference type="RefSeq" id="WP_119917760.1">
    <property type="nucleotide sequence ID" value="NZ_QYYA01000002.1"/>
</dbReference>
<evidence type="ECO:0000313" key="2">
    <source>
        <dbReference type="Proteomes" id="UP000283734"/>
    </source>
</evidence>